<organism evidence="2 3">
    <name type="scientific">Anopheles dirus</name>
    <dbReference type="NCBI Taxonomy" id="7168"/>
    <lineage>
        <taxon>Eukaryota</taxon>
        <taxon>Metazoa</taxon>
        <taxon>Ecdysozoa</taxon>
        <taxon>Arthropoda</taxon>
        <taxon>Hexapoda</taxon>
        <taxon>Insecta</taxon>
        <taxon>Pterygota</taxon>
        <taxon>Neoptera</taxon>
        <taxon>Endopterygota</taxon>
        <taxon>Diptera</taxon>
        <taxon>Nematocera</taxon>
        <taxon>Culicoidea</taxon>
        <taxon>Culicidae</taxon>
        <taxon>Anophelinae</taxon>
        <taxon>Anopheles</taxon>
    </lineage>
</organism>
<sequence>KSGDYKNYPKKCDAWDVISATTCFSVAELKSKWESLRGTYRKINSKYQKSLVTGSASSDAQQPTWFAYQAMRFVAVDEAVSEDVGMPIAVELLEGECSNITYDAPAAADSRQQTPHSKTTKKKRAILDDVDVELVQTLKTLRQQYEVQEQGTNHGRYLNDILKECDPDVGDTIIIKVQEVIFEAQKEMARRRSKKTKDSGTDP</sequence>
<evidence type="ECO:0000259" key="1">
    <source>
        <dbReference type="PROSITE" id="PS51029"/>
    </source>
</evidence>
<evidence type="ECO:0000313" key="3">
    <source>
        <dbReference type="Proteomes" id="UP000075884"/>
    </source>
</evidence>
<name>A0A182NYY9_9DIPT</name>
<dbReference type="InterPro" id="IPR006578">
    <property type="entry name" value="MADF-dom"/>
</dbReference>
<dbReference type="STRING" id="7168.A0A182NYY9"/>
<reference evidence="3" key="1">
    <citation type="submission" date="2013-03" db="EMBL/GenBank/DDBJ databases">
        <title>The Genome Sequence of Anopheles dirus WRAIR2.</title>
        <authorList>
            <consortium name="The Broad Institute Genomics Platform"/>
            <person name="Neafsey D.E."/>
            <person name="Walton C."/>
            <person name="Walker B."/>
            <person name="Young S.K."/>
            <person name="Zeng Q."/>
            <person name="Gargeya S."/>
            <person name="Fitzgerald M."/>
            <person name="Haas B."/>
            <person name="Abouelleil A."/>
            <person name="Allen A.W."/>
            <person name="Alvarado L."/>
            <person name="Arachchi H.M."/>
            <person name="Berlin A.M."/>
            <person name="Chapman S.B."/>
            <person name="Gainer-Dewar J."/>
            <person name="Goldberg J."/>
            <person name="Griggs A."/>
            <person name="Gujja S."/>
            <person name="Hansen M."/>
            <person name="Howarth C."/>
            <person name="Imamovic A."/>
            <person name="Ireland A."/>
            <person name="Larimer J."/>
            <person name="McCowan C."/>
            <person name="Murphy C."/>
            <person name="Pearson M."/>
            <person name="Poon T.W."/>
            <person name="Priest M."/>
            <person name="Roberts A."/>
            <person name="Saif S."/>
            <person name="Shea T."/>
            <person name="Sisk P."/>
            <person name="Sykes S."/>
            <person name="Wortman J."/>
            <person name="Nusbaum C."/>
            <person name="Birren B."/>
        </authorList>
    </citation>
    <scope>NUCLEOTIDE SEQUENCE [LARGE SCALE GENOMIC DNA]</scope>
    <source>
        <strain evidence="3">WRAIR2</strain>
    </source>
</reference>
<dbReference type="PROSITE" id="PS51029">
    <property type="entry name" value="MADF"/>
    <property type="match status" value="1"/>
</dbReference>
<protein>
    <submittedName>
        <fullName evidence="2">MADF domain-containing protein</fullName>
    </submittedName>
</protein>
<accession>A0A182NYY9</accession>
<dbReference type="EnsemblMetazoa" id="ADIR015027-RA">
    <property type="protein sequence ID" value="ADIR015027-PA"/>
    <property type="gene ID" value="ADIR015027"/>
</dbReference>
<evidence type="ECO:0000313" key="2">
    <source>
        <dbReference type="EnsemblMetazoa" id="ADIR015027-PA"/>
    </source>
</evidence>
<keyword evidence="3" id="KW-1185">Reference proteome</keyword>
<dbReference type="Proteomes" id="UP000075884">
    <property type="component" value="Unassembled WGS sequence"/>
</dbReference>
<reference evidence="2" key="2">
    <citation type="submission" date="2020-05" db="UniProtKB">
        <authorList>
            <consortium name="EnsemblMetazoa"/>
        </authorList>
    </citation>
    <scope>IDENTIFICATION</scope>
    <source>
        <strain evidence="2">WRAIR2</strain>
    </source>
</reference>
<feature type="domain" description="MADF" evidence="1">
    <location>
        <begin position="1"/>
        <end position="79"/>
    </location>
</feature>
<dbReference type="AlphaFoldDB" id="A0A182NYY9"/>
<proteinExistence type="predicted"/>
<dbReference type="VEuPathDB" id="VectorBase:ADIR015027"/>
<dbReference type="Pfam" id="PF10545">
    <property type="entry name" value="MADF_DNA_bdg"/>
    <property type="match status" value="1"/>
</dbReference>